<dbReference type="GO" id="GO:0000139">
    <property type="term" value="C:Golgi membrane"/>
    <property type="evidence" value="ECO:0007669"/>
    <property type="project" value="UniProtKB-SubCell"/>
</dbReference>
<dbReference type="InterPro" id="IPR007249">
    <property type="entry name" value="DOP1_N"/>
</dbReference>
<feature type="region of interest" description="Disordered" evidence="7">
    <location>
        <begin position="1740"/>
        <end position="1761"/>
    </location>
</feature>
<dbReference type="Pfam" id="PF24598">
    <property type="entry name" value="DOP1_C"/>
    <property type="match status" value="1"/>
</dbReference>
<gene>
    <name evidence="11" type="ORF">PNOK_0265600</name>
</gene>
<accession>A0A286UT08</accession>
<dbReference type="EMBL" id="NBII01000002">
    <property type="protein sequence ID" value="PAV22699.1"/>
    <property type="molecule type" value="Genomic_DNA"/>
</dbReference>
<comment type="similarity">
    <text evidence="6">Belongs to the DOP1 family.</text>
</comment>
<dbReference type="PANTHER" id="PTHR14042:SF24">
    <property type="entry name" value="PROTEIN DOPEY-1 HOMOLOG"/>
    <property type="match status" value="1"/>
</dbReference>
<protein>
    <submittedName>
        <fullName evidence="11">Uncharacterized protein</fullName>
    </submittedName>
</protein>
<evidence type="ECO:0000256" key="5">
    <source>
        <dbReference type="ARBA" id="ARBA00023136"/>
    </source>
</evidence>
<proteinExistence type="inferred from homology"/>
<dbReference type="InterPro" id="IPR056458">
    <property type="entry name" value="TPR_DOP1_M"/>
</dbReference>
<evidence type="ECO:0000313" key="11">
    <source>
        <dbReference type="EMBL" id="PAV22699.1"/>
    </source>
</evidence>
<dbReference type="FunCoup" id="A0A286UT08">
    <property type="interactions" value="127"/>
</dbReference>
<dbReference type="OrthoDB" id="297643at2759"/>
<evidence type="ECO:0000259" key="9">
    <source>
        <dbReference type="Pfam" id="PF24597"/>
    </source>
</evidence>
<dbReference type="Pfam" id="PF24597">
    <property type="entry name" value="TPR_DOP1_M"/>
    <property type="match status" value="1"/>
</dbReference>
<keyword evidence="12" id="KW-1185">Reference proteome</keyword>
<feature type="domain" description="DOP1 N-terminal" evidence="8">
    <location>
        <begin position="34"/>
        <end position="323"/>
    </location>
</feature>
<keyword evidence="2" id="KW-0813">Transport</keyword>
<evidence type="ECO:0000256" key="6">
    <source>
        <dbReference type="ARBA" id="ARBA00046326"/>
    </source>
</evidence>
<sequence>MASNKGDIGASRGPISVAAKLREQVALDATVQNDPKYKKYAQQVEKCLASFETMNEWPDFISFLKQLLKTLQSYTQFKEIPRKLIVSKRLAQCLIPALPSGVHQRALDVYSHILSVLGPDGLKRDLPLWSSGLFPFFEYAATNVRPVVLGILEKYYIPLQEELRPIMRAFIIALLPGLEEETSEIFERVIGLLDRLSGTVSPSFFLQNIWLVMLTTQVSRAYCLNYLSRRLPKLDATEDITPIVGRDIGLMVRAFAAALGDDNLLVQRGALDLLLTSLRLEGHALRVASPKDRELLTRAATGVVLRRDLSLNRRLFAWLLGPEENIEKQSEYFITHARTLLLETLRDEMLHPSSEYSATRPFKIYVSLLDKWEIGAPLTEVLIFDSLRAIKQSLDSAADGREEFLITANTLFEAVEPRAIWKQLFKALREEICTSSSNNECINLILFVLRTFRIDDDEVQNIHLPLLFCALVERLEDLSKKEPQRLSSPMFSAAMRLLEAISERISMNAMTVPLQIPNFAFGGSFDDAACAFYEIPADQVTQSTDKQEDSLSTTEGIATANSKAHFLSAIPFVASFECISELAATSVEMDYNDNDLEGRDILEGANKGLVLLETFVQCVSLMLRLITALDKVSVNPGTSPLKISWDARSWFNCICRPLRNNKCSFLGVDKVISLAICLHKTTSLQPTLSIDSRQRLMAMIKAVLCYLRPNTSSYHVRAVQLIWELQNITSNRHIESILAQTLISDMSSTDYEAFGAFGILWRLSDDNQQPGIHFKVPMLTILDTLKSTSPILQRVGETWLRCNLKSYPRVLDSILLELLDPEIRFSEIKNSVLGHEVQGFIYEKPFDHHRIAYLLDILLHLVRFGGLNFNRVTSATIVDHSPTPEFVERVGHLGYAGKSYMSVLIDILLRYLQTEPRSSHMFSMQRMNVEIQSTSIDLLQCVSSRSELESSTLIPLESAVIEKLYMLVHSSQLPLQNKLLHLLHSVVSSTASLTDGRHTNNPNSIAGTFESSTDKARLPIDSDSSNSTPLALHPLLVRLLVDGITTPSNRPLLHHWLDFILMTVPQFPQVLNSAISPLNICICRQIRHTLDELEFIMHSASGNDKTVFSSVDDGETIMLLNALERLILISLDDVETTPTDIVNSSDKPASDGTGILSMVSNVFLTDTLNQTNETPMTARSPGYRSLHEGIGVLYSTWSLVSKPLSISHPSHETLSLIFSRTSNRCRRVLERLYRAYAFEVIESVIEYWSIDQASSEPGQVAFDIVDFLTASAQNVVHMVCESISWRVSPAGERSRKQVLNPDLTDVILFTFLEEYLAKLENPLALQVWTRYLTLAKDVTANVKEFRSQVFPVLRCTTVLASKIAQTTAIEDRRMRKDIQDTYSKLLDACILLSGKSLDQGIWPRRTKDALSTATNGSLSRSQSEVNLEEKLAGSPGSAAESTQKSPVVDLTDRINQYLANSVLPNLRRFLVENDKIISACNNIVYYVLSPVYKSRSNRIAEIEDVFIRIMEEMTKIPAAVKAWRGPVVEIFNDSKIFSATPKAGLKWRSIIKTLIDTDKSVFGELLGKLVSTTSANIFVNREYEMQMKAQNIRRLSFVLFSSEKNHFLTQLPVIQEKLVDLLRNSNSPLVESEIYLCIRILLCRLSPHNLSSFWPVLLSELIRIFEQIMAEPPSDGSDSLLPVLSACKLIDLLLVLQTEEFQIHQWIFITDTVDAIYRPDNWFPDAVMDQLSETVGELPASETRKSGVALPDATTPSGSRQPLLKSAKSIDSIHDLAPFFSHLSIMSYEGVYASGGVVDWEAVEQSLLEDIFDGR</sequence>
<dbReference type="PANTHER" id="PTHR14042">
    <property type="entry name" value="DOPEY-RELATED"/>
    <property type="match status" value="1"/>
</dbReference>
<name>A0A286UT08_9AGAM</name>
<keyword evidence="5" id="KW-0472">Membrane</keyword>
<reference evidence="11 12" key="1">
    <citation type="journal article" date="2017" name="Mol. Ecol.">
        <title>Comparative and population genomic landscape of Phellinus noxius: A hypervariable fungus causing root rot in trees.</title>
        <authorList>
            <person name="Chung C.L."/>
            <person name="Lee T.J."/>
            <person name="Akiba M."/>
            <person name="Lee H.H."/>
            <person name="Kuo T.H."/>
            <person name="Liu D."/>
            <person name="Ke H.M."/>
            <person name="Yokoi T."/>
            <person name="Roa M.B."/>
            <person name="Lu M.J."/>
            <person name="Chang Y.Y."/>
            <person name="Ann P.J."/>
            <person name="Tsai J.N."/>
            <person name="Chen C.Y."/>
            <person name="Tzean S.S."/>
            <person name="Ota Y."/>
            <person name="Hattori T."/>
            <person name="Sahashi N."/>
            <person name="Liou R.F."/>
            <person name="Kikuchi T."/>
            <person name="Tsai I.J."/>
        </authorList>
    </citation>
    <scope>NUCLEOTIDE SEQUENCE [LARGE SCALE GENOMIC DNA]</scope>
    <source>
        <strain evidence="11 12">FFPRI411160</strain>
    </source>
</reference>
<evidence type="ECO:0000259" key="10">
    <source>
        <dbReference type="Pfam" id="PF24598"/>
    </source>
</evidence>
<evidence type="ECO:0000313" key="12">
    <source>
        <dbReference type="Proteomes" id="UP000217199"/>
    </source>
</evidence>
<keyword evidence="3" id="KW-0653">Protein transport</keyword>
<evidence type="ECO:0000256" key="4">
    <source>
        <dbReference type="ARBA" id="ARBA00023034"/>
    </source>
</evidence>
<comment type="caution">
    <text evidence="11">The sequence shown here is derived from an EMBL/GenBank/DDBJ whole genome shotgun (WGS) entry which is preliminary data.</text>
</comment>
<dbReference type="GO" id="GO:0006895">
    <property type="term" value="P:Golgi to endosome transport"/>
    <property type="evidence" value="ECO:0007669"/>
    <property type="project" value="InterPro"/>
</dbReference>
<dbReference type="GO" id="GO:0005829">
    <property type="term" value="C:cytosol"/>
    <property type="evidence" value="ECO:0007669"/>
    <property type="project" value="GOC"/>
</dbReference>
<organism evidence="11 12">
    <name type="scientific">Pyrrhoderma noxium</name>
    <dbReference type="NCBI Taxonomy" id="2282107"/>
    <lineage>
        <taxon>Eukaryota</taxon>
        <taxon>Fungi</taxon>
        <taxon>Dikarya</taxon>
        <taxon>Basidiomycota</taxon>
        <taxon>Agaricomycotina</taxon>
        <taxon>Agaricomycetes</taxon>
        <taxon>Hymenochaetales</taxon>
        <taxon>Hymenochaetaceae</taxon>
        <taxon>Pyrrhoderma</taxon>
    </lineage>
</organism>
<dbReference type="InterPro" id="IPR056457">
    <property type="entry name" value="DOP1_C"/>
</dbReference>
<dbReference type="GO" id="GO:0005768">
    <property type="term" value="C:endosome"/>
    <property type="evidence" value="ECO:0007669"/>
    <property type="project" value="TreeGrafter"/>
</dbReference>
<feature type="domain" description="DOP1-like middle TPR" evidence="9">
    <location>
        <begin position="332"/>
        <end position="507"/>
    </location>
</feature>
<dbReference type="InterPro" id="IPR016024">
    <property type="entry name" value="ARM-type_fold"/>
</dbReference>
<evidence type="ECO:0000256" key="7">
    <source>
        <dbReference type="SAM" id="MobiDB-lite"/>
    </source>
</evidence>
<dbReference type="Pfam" id="PF04118">
    <property type="entry name" value="Dopey_N"/>
    <property type="match status" value="1"/>
</dbReference>
<dbReference type="InParanoid" id="A0A286UT08"/>
<dbReference type="SUPFAM" id="SSF48371">
    <property type="entry name" value="ARM repeat"/>
    <property type="match status" value="2"/>
</dbReference>
<dbReference type="InterPro" id="IPR040314">
    <property type="entry name" value="DOP1"/>
</dbReference>
<evidence type="ECO:0000256" key="1">
    <source>
        <dbReference type="ARBA" id="ARBA00004395"/>
    </source>
</evidence>
<feature type="domain" description="DOP1-like C-terminal" evidence="10">
    <location>
        <begin position="1311"/>
        <end position="1793"/>
    </location>
</feature>
<dbReference type="GO" id="GO:0015031">
    <property type="term" value="P:protein transport"/>
    <property type="evidence" value="ECO:0007669"/>
    <property type="project" value="UniProtKB-KW"/>
</dbReference>
<dbReference type="GO" id="GO:0005802">
    <property type="term" value="C:trans-Golgi network"/>
    <property type="evidence" value="ECO:0007669"/>
    <property type="project" value="TreeGrafter"/>
</dbReference>
<evidence type="ECO:0000256" key="2">
    <source>
        <dbReference type="ARBA" id="ARBA00022448"/>
    </source>
</evidence>
<comment type="subcellular location">
    <subcellularLocation>
        <location evidence="1">Golgi apparatus membrane</location>
        <topology evidence="1">Peripheral membrane protein</topology>
    </subcellularLocation>
</comment>
<keyword evidence="4" id="KW-0333">Golgi apparatus</keyword>
<dbReference type="Proteomes" id="UP000217199">
    <property type="component" value="Unassembled WGS sequence"/>
</dbReference>
<evidence type="ECO:0000256" key="3">
    <source>
        <dbReference type="ARBA" id="ARBA00022927"/>
    </source>
</evidence>
<evidence type="ECO:0000259" key="8">
    <source>
        <dbReference type="Pfam" id="PF04118"/>
    </source>
</evidence>
<dbReference type="STRING" id="2282107.A0A286UT08"/>